<accession>A0AA36F5G5</accession>
<dbReference type="AlphaFoldDB" id="A0AA36F5G5"/>
<evidence type="ECO:0000313" key="2">
    <source>
        <dbReference type="Proteomes" id="UP001162480"/>
    </source>
</evidence>
<organism evidence="1 2">
    <name type="scientific">Octopus vulgaris</name>
    <name type="common">Common octopus</name>
    <dbReference type="NCBI Taxonomy" id="6645"/>
    <lineage>
        <taxon>Eukaryota</taxon>
        <taxon>Metazoa</taxon>
        <taxon>Spiralia</taxon>
        <taxon>Lophotrochozoa</taxon>
        <taxon>Mollusca</taxon>
        <taxon>Cephalopoda</taxon>
        <taxon>Coleoidea</taxon>
        <taxon>Octopodiformes</taxon>
        <taxon>Octopoda</taxon>
        <taxon>Incirrata</taxon>
        <taxon>Octopodidae</taxon>
        <taxon>Octopus</taxon>
    </lineage>
</organism>
<dbReference type="EMBL" id="OX597818">
    <property type="protein sequence ID" value="CAI9723083.1"/>
    <property type="molecule type" value="Genomic_DNA"/>
</dbReference>
<sequence>MKKLSIYYLLYVQVSNPVSYDLVIGKFSVSKIKYQSSIEIDINKCLINQSLSPLDLGTKLVEIQLEKVGKDIEQHCTKSSE</sequence>
<reference evidence="1" key="1">
    <citation type="submission" date="2023-08" db="EMBL/GenBank/DDBJ databases">
        <authorList>
            <person name="Alioto T."/>
            <person name="Alioto T."/>
            <person name="Gomez Garrido J."/>
        </authorList>
    </citation>
    <scope>NUCLEOTIDE SEQUENCE</scope>
</reference>
<evidence type="ECO:0000313" key="1">
    <source>
        <dbReference type="EMBL" id="CAI9723083.1"/>
    </source>
</evidence>
<protein>
    <submittedName>
        <fullName evidence="1">Uncharacterized protein</fullName>
    </submittedName>
</protein>
<gene>
    <name evidence="1" type="ORF">OCTVUL_1B007714</name>
</gene>
<keyword evidence="2" id="KW-1185">Reference proteome</keyword>
<dbReference type="Proteomes" id="UP001162480">
    <property type="component" value="Chromosome 5"/>
</dbReference>
<name>A0AA36F5G5_OCTVU</name>
<proteinExistence type="predicted"/>